<evidence type="ECO:0000313" key="6">
    <source>
        <dbReference type="EMBL" id="AEO78397.1"/>
    </source>
</evidence>
<dbReference type="InterPro" id="IPR001173">
    <property type="entry name" value="Glyco_trans_2-like"/>
</dbReference>
<dbReference type="PANTHER" id="PTHR43179:SF12">
    <property type="entry name" value="GALACTOFURANOSYLTRANSFERASE GLFT2"/>
    <property type="match status" value="1"/>
</dbReference>
<proteinExistence type="inferred from homology"/>
<dbReference type="InterPro" id="IPR006446">
    <property type="entry name" value="RhaTrfase"/>
</dbReference>
<dbReference type="InterPro" id="IPR029044">
    <property type="entry name" value="Nucleotide-diphossugar_trans"/>
</dbReference>
<dbReference type="GO" id="GO:0016757">
    <property type="term" value="F:glycosyltransferase activity"/>
    <property type="evidence" value="ECO:0007669"/>
    <property type="project" value="UniProtKB-KW"/>
</dbReference>
<evidence type="ECO:0000313" key="7">
    <source>
        <dbReference type="EMBL" id="AEO78422.1"/>
    </source>
</evidence>
<dbReference type="EMBL" id="JN581993">
    <property type="protein sequence ID" value="AEO78347.1"/>
    <property type="molecule type" value="Genomic_DNA"/>
</dbReference>
<dbReference type="RefSeq" id="WP_004544017.1">
    <property type="nucleotide sequence ID" value="NZ_CM121435.1"/>
</dbReference>
<dbReference type="SUPFAM" id="SSF53448">
    <property type="entry name" value="Nucleotide-diphospho-sugar transferases"/>
    <property type="match status" value="1"/>
</dbReference>
<dbReference type="EMBL" id="JN581996">
    <property type="protein sequence ID" value="AEO78422.1"/>
    <property type="molecule type" value="Genomic_DNA"/>
</dbReference>
<keyword evidence="3 6" id="KW-0808">Transferase</keyword>
<dbReference type="EMBL" id="JN581995">
    <property type="protein sequence ID" value="AEO78397.1"/>
    <property type="molecule type" value="Genomic_DNA"/>
</dbReference>
<dbReference type="AlphaFoldDB" id="G3LYH8"/>
<sequence length="307" mass="35215">MSLRSDAIVVTYEPDVTVLSSLISTLSPQVNRIVIVDNGSTNLNDWHHILPATNIHVLDQGVNTGIAAALNIGFRTVREFGTAEFAVLFDQDSSPSNTMVDQLEQHHDELARQHRPVAQIGPYFFEQNRGHYLPFIEFVYGIPRRKHARDDVRWTTADYLITSGALVPLQAFDQVGMLDESLFIDYVDIEWGLRAKAAGFQSYGVYDVRMHHAIGEKALKLASLRLAMHKPIRRYYYYRNALLLCRRRYIPIAWKIHEILRLSVKFWIFALFSRHRVADVGMMIKGMFDGLRGRGGKCDNRRRANAR</sequence>
<evidence type="ECO:0000256" key="2">
    <source>
        <dbReference type="ARBA" id="ARBA00022676"/>
    </source>
</evidence>
<dbReference type="Pfam" id="PF00535">
    <property type="entry name" value="Glycos_transf_2"/>
    <property type="match status" value="1"/>
</dbReference>
<gene>
    <name evidence="7" type="ORF">BURPS002025_LPSb20</name>
    <name evidence="6" type="ORF">BURPS13179_LPSb20</name>
    <name evidence="5" type="ORF">BURPS296_LPSb20</name>
</gene>
<reference evidence="6" key="1">
    <citation type="journal article" date="2012" name="BMC Microbiol.">
        <title>Detection of Burkholderia pseudomallei O-antigen serotypes in near-neighbor species.</title>
        <authorList>
            <person name="Stone J.K."/>
            <person name="Mayo M."/>
            <person name="Grasso S.A."/>
            <person name="Ginther J.L."/>
            <person name="Warrington S.D."/>
            <person name="Allender C.J."/>
            <person name="Doyle A."/>
            <person name="Georgia S."/>
            <person name="Kaestli M."/>
            <person name="Broomall S.M."/>
            <person name="Karavis M.A."/>
            <person name="Insalaco J.M."/>
            <person name="Hubbard K.S."/>
            <person name="McNew L.A."/>
            <person name="Gibbons H.S."/>
            <person name="Currie B.J."/>
            <person name="Keim P."/>
            <person name="Tuanyok A."/>
        </authorList>
    </citation>
    <scope>NUCLEOTIDE SEQUENCE</scope>
    <source>
        <strain evidence="5">MSHR296</strain>
        <strain evidence="6">NCTC13179</strain>
        <strain evidence="7">Smith002025</strain>
    </source>
</reference>
<keyword evidence="2" id="KW-0328">Glycosyltransferase</keyword>
<name>G3LYH8_BURPE</name>
<dbReference type="PATRIC" id="fig|28450.133.peg.5197"/>
<accession>G3LYH8</accession>
<evidence type="ECO:0000313" key="5">
    <source>
        <dbReference type="EMBL" id="AEO78347.1"/>
    </source>
</evidence>
<evidence type="ECO:0000259" key="4">
    <source>
        <dbReference type="Pfam" id="PF00535"/>
    </source>
</evidence>
<dbReference type="CDD" id="cd02526">
    <property type="entry name" value="GT2_RfbF_like"/>
    <property type="match status" value="1"/>
</dbReference>
<evidence type="ECO:0000256" key="1">
    <source>
        <dbReference type="ARBA" id="ARBA00006739"/>
    </source>
</evidence>
<protein>
    <submittedName>
        <fullName evidence="6">Rhamnosyltransferase</fullName>
    </submittedName>
</protein>
<evidence type="ECO:0000256" key="3">
    <source>
        <dbReference type="ARBA" id="ARBA00022679"/>
    </source>
</evidence>
<dbReference type="PANTHER" id="PTHR43179">
    <property type="entry name" value="RHAMNOSYLTRANSFERASE WBBL"/>
    <property type="match status" value="1"/>
</dbReference>
<organism evidence="6">
    <name type="scientific">Burkholderia pseudomallei</name>
    <name type="common">Pseudomonas pseudomallei</name>
    <dbReference type="NCBI Taxonomy" id="28450"/>
    <lineage>
        <taxon>Bacteria</taxon>
        <taxon>Pseudomonadati</taxon>
        <taxon>Pseudomonadota</taxon>
        <taxon>Betaproteobacteria</taxon>
        <taxon>Burkholderiales</taxon>
        <taxon>Burkholderiaceae</taxon>
        <taxon>Burkholderia</taxon>
        <taxon>pseudomallei group</taxon>
    </lineage>
</organism>
<comment type="similarity">
    <text evidence="1">Belongs to the glycosyltransferase 2 family.</text>
</comment>
<feature type="domain" description="Glycosyltransferase 2-like" evidence="4">
    <location>
        <begin position="19"/>
        <end position="157"/>
    </location>
</feature>
<dbReference type="Gene3D" id="3.90.550.10">
    <property type="entry name" value="Spore Coat Polysaccharide Biosynthesis Protein SpsA, Chain A"/>
    <property type="match status" value="1"/>
</dbReference>
<dbReference type="NCBIfam" id="TIGR01556">
    <property type="entry name" value="rhamnosyltran"/>
    <property type="match status" value="1"/>
</dbReference>